<evidence type="ECO:0000313" key="2">
    <source>
        <dbReference type="Proteomes" id="UP000324897"/>
    </source>
</evidence>
<name>A0A5J9WP68_9POAL</name>
<feature type="non-terminal residue" evidence="1">
    <location>
        <position position="1"/>
    </location>
</feature>
<keyword evidence="2" id="KW-1185">Reference proteome</keyword>
<organism evidence="1 2">
    <name type="scientific">Eragrostis curvula</name>
    <name type="common">weeping love grass</name>
    <dbReference type="NCBI Taxonomy" id="38414"/>
    <lineage>
        <taxon>Eukaryota</taxon>
        <taxon>Viridiplantae</taxon>
        <taxon>Streptophyta</taxon>
        <taxon>Embryophyta</taxon>
        <taxon>Tracheophyta</taxon>
        <taxon>Spermatophyta</taxon>
        <taxon>Magnoliopsida</taxon>
        <taxon>Liliopsida</taxon>
        <taxon>Poales</taxon>
        <taxon>Poaceae</taxon>
        <taxon>PACMAD clade</taxon>
        <taxon>Chloridoideae</taxon>
        <taxon>Eragrostideae</taxon>
        <taxon>Eragrostidinae</taxon>
        <taxon>Eragrostis</taxon>
    </lineage>
</organism>
<dbReference type="Gramene" id="TVU49675">
    <property type="protein sequence ID" value="TVU49675"/>
    <property type="gene ID" value="EJB05_01001"/>
</dbReference>
<proteinExistence type="predicted"/>
<dbReference type="AlphaFoldDB" id="A0A5J9WP68"/>
<sequence length="110" mass="11970">MVIWTNFLNACNIKGPSFQDTEIGKQPRVMHELMKNGSQNQTMKCGQNKHEKLRASGWWEVKVPTVVLGAEDLHPSSTLNSVAPLSTAKASCLGNIPGEMLPAAPFSSFS</sequence>
<dbReference type="EMBL" id="RWGY01000002">
    <property type="protein sequence ID" value="TVU49675.1"/>
    <property type="molecule type" value="Genomic_DNA"/>
</dbReference>
<protein>
    <submittedName>
        <fullName evidence="1">Uncharacterized protein</fullName>
    </submittedName>
</protein>
<accession>A0A5J9WP68</accession>
<dbReference type="Proteomes" id="UP000324897">
    <property type="component" value="Chromosome 6"/>
</dbReference>
<evidence type="ECO:0000313" key="1">
    <source>
        <dbReference type="EMBL" id="TVU49675.1"/>
    </source>
</evidence>
<gene>
    <name evidence="1" type="ORF">EJB05_01001</name>
</gene>
<reference evidence="1 2" key="1">
    <citation type="journal article" date="2019" name="Sci. Rep.">
        <title>A high-quality genome of Eragrostis curvula grass provides insights into Poaceae evolution and supports new strategies to enhance forage quality.</title>
        <authorList>
            <person name="Carballo J."/>
            <person name="Santos B.A.C.M."/>
            <person name="Zappacosta D."/>
            <person name="Garbus I."/>
            <person name="Selva J.P."/>
            <person name="Gallo C.A."/>
            <person name="Diaz A."/>
            <person name="Albertini E."/>
            <person name="Caccamo M."/>
            <person name="Echenique V."/>
        </authorList>
    </citation>
    <scope>NUCLEOTIDE SEQUENCE [LARGE SCALE GENOMIC DNA]</scope>
    <source>
        <strain evidence="2">cv. Victoria</strain>
        <tissue evidence="1">Leaf</tissue>
    </source>
</reference>
<comment type="caution">
    <text evidence="1">The sequence shown here is derived from an EMBL/GenBank/DDBJ whole genome shotgun (WGS) entry which is preliminary data.</text>
</comment>